<dbReference type="Pfam" id="PF00355">
    <property type="entry name" value="Rieske"/>
    <property type="match status" value="1"/>
</dbReference>
<evidence type="ECO:0000259" key="11">
    <source>
        <dbReference type="PROSITE" id="PS51296"/>
    </source>
</evidence>
<evidence type="ECO:0000256" key="5">
    <source>
        <dbReference type="ARBA" id="ARBA00023004"/>
    </source>
</evidence>
<keyword evidence="4" id="KW-0479">Metal-binding</keyword>
<keyword evidence="12" id="KW-0560">Oxidoreductase</keyword>
<dbReference type="PANTHER" id="PTHR10134">
    <property type="entry name" value="CYTOCHROME B-C1 COMPLEX SUBUNIT RIESKE, MITOCHONDRIAL"/>
    <property type="match status" value="1"/>
</dbReference>
<reference evidence="12 13" key="1">
    <citation type="submission" date="2018-12" db="EMBL/GenBank/DDBJ databases">
        <authorList>
            <consortium name="Pathogen Informatics"/>
        </authorList>
    </citation>
    <scope>NUCLEOTIDE SEQUENCE [LARGE SCALE GENOMIC DNA]</scope>
    <source>
        <strain evidence="12 13">NCTC10207</strain>
    </source>
</reference>
<dbReference type="EMBL" id="LR134479">
    <property type="protein sequence ID" value="VEI23320.1"/>
    <property type="molecule type" value="Genomic_DNA"/>
</dbReference>
<comment type="cofactor">
    <cofactor evidence="9">
        <name>[2Fe-2S] cluster</name>
        <dbReference type="ChEBI" id="CHEBI:190135"/>
    </cofactor>
</comment>
<dbReference type="InterPro" id="IPR014349">
    <property type="entry name" value="Rieske_Fe-S_prot"/>
</dbReference>
<feature type="region of interest" description="Disordered" evidence="10">
    <location>
        <begin position="83"/>
        <end position="112"/>
    </location>
</feature>
<evidence type="ECO:0000256" key="3">
    <source>
        <dbReference type="ARBA" id="ARBA00022714"/>
    </source>
</evidence>
<proteinExistence type="predicted"/>
<dbReference type="GO" id="GO:0051537">
    <property type="term" value="F:2 iron, 2 sulfur cluster binding"/>
    <property type="evidence" value="ECO:0007669"/>
    <property type="project" value="UniProtKB-KW"/>
</dbReference>
<evidence type="ECO:0000256" key="8">
    <source>
        <dbReference type="ARBA" id="ARBA00029586"/>
    </source>
</evidence>
<dbReference type="GO" id="GO:0016705">
    <property type="term" value="F:oxidoreductase activity, acting on paired donors, with incorporation or reduction of molecular oxygen"/>
    <property type="evidence" value="ECO:0007669"/>
    <property type="project" value="UniProtKB-ARBA"/>
</dbReference>
<dbReference type="CDD" id="cd03467">
    <property type="entry name" value="Rieske"/>
    <property type="match status" value="1"/>
</dbReference>
<protein>
    <recommendedName>
        <fullName evidence="2">Cytochrome bc1 complex Rieske iron-sulfur subunit</fullName>
    </recommendedName>
    <alternativeName>
        <fullName evidence="8">Cytochrome bc1 reductase complex subunit QcrA</fullName>
    </alternativeName>
</protein>
<evidence type="ECO:0000256" key="7">
    <source>
        <dbReference type="ARBA" id="ARBA00023157"/>
    </source>
</evidence>
<evidence type="ECO:0000256" key="10">
    <source>
        <dbReference type="SAM" id="MobiDB-lite"/>
    </source>
</evidence>
<dbReference type="Gene3D" id="2.102.10.10">
    <property type="entry name" value="Rieske [2Fe-2S] iron-sulphur domain"/>
    <property type="match status" value="1"/>
</dbReference>
<feature type="region of interest" description="Disordered" evidence="10">
    <location>
        <begin position="34"/>
        <end position="58"/>
    </location>
</feature>
<feature type="compositionally biased region" description="Polar residues" evidence="10">
    <location>
        <begin position="34"/>
        <end position="44"/>
    </location>
</feature>
<evidence type="ECO:0000313" key="12">
    <source>
        <dbReference type="EMBL" id="VEI23320.1"/>
    </source>
</evidence>
<gene>
    <name evidence="12" type="primary">petC</name>
    <name evidence="12" type="ORF">NCTC10207_01427</name>
</gene>
<dbReference type="RefSeq" id="WP_186335851.1">
    <property type="nucleotide sequence ID" value="NZ_CAURCD010000041.1"/>
</dbReference>
<dbReference type="SUPFAM" id="SSF50022">
    <property type="entry name" value="ISP domain"/>
    <property type="match status" value="1"/>
</dbReference>
<dbReference type="InterPro" id="IPR017941">
    <property type="entry name" value="Rieske_2Fe-2S"/>
</dbReference>
<name>A0A7Z9A481_9MICC</name>
<dbReference type="PROSITE" id="PS51296">
    <property type="entry name" value="RIESKE"/>
    <property type="match status" value="1"/>
</dbReference>
<evidence type="ECO:0000256" key="1">
    <source>
        <dbReference type="ARBA" id="ARBA00002494"/>
    </source>
</evidence>
<accession>A0A7Z9A481</accession>
<evidence type="ECO:0000256" key="4">
    <source>
        <dbReference type="ARBA" id="ARBA00022723"/>
    </source>
</evidence>
<organism evidence="12 13">
    <name type="scientific">Rothia aeria</name>
    <dbReference type="NCBI Taxonomy" id="172042"/>
    <lineage>
        <taxon>Bacteria</taxon>
        <taxon>Bacillati</taxon>
        <taxon>Actinomycetota</taxon>
        <taxon>Actinomycetes</taxon>
        <taxon>Micrococcales</taxon>
        <taxon>Micrococcaceae</taxon>
        <taxon>Rothia</taxon>
    </lineage>
</organism>
<evidence type="ECO:0000256" key="2">
    <source>
        <dbReference type="ARBA" id="ARBA00015816"/>
    </source>
</evidence>
<dbReference type="GO" id="GO:0016020">
    <property type="term" value="C:membrane"/>
    <property type="evidence" value="ECO:0007669"/>
    <property type="project" value="InterPro"/>
</dbReference>
<feature type="domain" description="Rieske" evidence="11">
    <location>
        <begin position="107"/>
        <end position="201"/>
    </location>
</feature>
<dbReference type="InterPro" id="IPR036922">
    <property type="entry name" value="Rieske_2Fe-2S_sf"/>
</dbReference>
<comment type="function">
    <text evidence="1">Iron-sulfur subunit of the cytochrome bc1 complex, an essential component of the respiratory electron transport chain required for ATP synthesis. The bc1 complex catalyzes the oxidation of menaquinol and the reduction of cytochrome c in the respiratory chain. The bc1 complex operates through a Q-cycle mechanism that couples electron transfer to generation of the proton gradient that drives ATP synthesis.</text>
</comment>
<dbReference type="Proteomes" id="UP000282386">
    <property type="component" value="Chromosome"/>
</dbReference>
<dbReference type="AlphaFoldDB" id="A0A7Z9A481"/>
<keyword evidence="5" id="KW-0408">Iron</keyword>
<dbReference type="PRINTS" id="PR00162">
    <property type="entry name" value="RIESKE"/>
</dbReference>
<feature type="compositionally biased region" description="Low complexity" evidence="10">
    <location>
        <begin position="45"/>
        <end position="54"/>
    </location>
</feature>
<dbReference type="InterPro" id="IPR005805">
    <property type="entry name" value="Rieske_Fe-S_prot_C"/>
</dbReference>
<evidence type="ECO:0000313" key="13">
    <source>
        <dbReference type="Proteomes" id="UP000282386"/>
    </source>
</evidence>
<evidence type="ECO:0000256" key="6">
    <source>
        <dbReference type="ARBA" id="ARBA00023014"/>
    </source>
</evidence>
<keyword evidence="6" id="KW-0411">Iron-sulfur</keyword>
<keyword evidence="7" id="KW-1015">Disulfide bond</keyword>
<evidence type="ECO:0000256" key="9">
    <source>
        <dbReference type="ARBA" id="ARBA00034078"/>
    </source>
</evidence>
<keyword evidence="3" id="KW-0001">2Fe-2S</keyword>
<sequence>MGRTRFGDMVVLRAITPLTSARAYTLEGNNVTMSETTESCGCSRTTTQQTAGTTPNEGTISRRNALIAGVAGGTGAVALSACGEGGSSRGSGNSSSGAGGQGPSEPTDMGAAADVPAGKAAKLTAGKVTAIVSQPQEGTFKAFSSTCTHQGCQVNVQGGAKIVCPCHNSQFSLSDGAAQGGPAEKPLESYKVEVKNGRIWVG</sequence>
<dbReference type="GO" id="GO:0046872">
    <property type="term" value="F:metal ion binding"/>
    <property type="evidence" value="ECO:0007669"/>
    <property type="project" value="UniProtKB-KW"/>
</dbReference>
<dbReference type="GO" id="GO:0004497">
    <property type="term" value="F:monooxygenase activity"/>
    <property type="evidence" value="ECO:0007669"/>
    <property type="project" value="UniProtKB-ARBA"/>
</dbReference>